<organism evidence="1 2">
    <name type="scientific">Paramecium primaurelia</name>
    <dbReference type="NCBI Taxonomy" id="5886"/>
    <lineage>
        <taxon>Eukaryota</taxon>
        <taxon>Sar</taxon>
        <taxon>Alveolata</taxon>
        <taxon>Ciliophora</taxon>
        <taxon>Intramacronucleata</taxon>
        <taxon>Oligohymenophorea</taxon>
        <taxon>Peniculida</taxon>
        <taxon>Parameciidae</taxon>
        <taxon>Paramecium</taxon>
    </lineage>
</organism>
<evidence type="ECO:0000313" key="1">
    <source>
        <dbReference type="EMBL" id="CAD8086537.1"/>
    </source>
</evidence>
<comment type="caution">
    <text evidence="1">The sequence shown here is derived from an EMBL/GenBank/DDBJ whole genome shotgun (WGS) entry which is preliminary data.</text>
</comment>
<keyword evidence="2" id="KW-1185">Reference proteome</keyword>
<evidence type="ECO:0000313" key="2">
    <source>
        <dbReference type="Proteomes" id="UP000688137"/>
    </source>
</evidence>
<name>A0A8S1N022_PARPR</name>
<dbReference type="OMA" id="TENIQYD"/>
<dbReference type="Proteomes" id="UP000688137">
    <property type="component" value="Unassembled WGS sequence"/>
</dbReference>
<accession>A0A8S1N022</accession>
<dbReference type="EMBL" id="CAJJDM010000079">
    <property type="protein sequence ID" value="CAD8086537.1"/>
    <property type="molecule type" value="Genomic_DNA"/>
</dbReference>
<sequence>MPKKRRQQSDYWDTVHDIKKLTQPHLTHNKKHFIEKPGKKKQKGQNMPLPILNGIRKKYISDVKQEQEHNIAHNIQYRSDLKKDLTLLKTMKQKKNSFQKNQYKFKNMRAKGAGKFEDGTLKFTNRDLKKFNKSK</sequence>
<reference evidence="1" key="1">
    <citation type="submission" date="2021-01" db="EMBL/GenBank/DDBJ databases">
        <authorList>
            <consortium name="Genoscope - CEA"/>
            <person name="William W."/>
        </authorList>
    </citation>
    <scope>NUCLEOTIDE SEQUENCE</scope>
</reference>
<gene>
    <name evidence="1" type="ORF">PPRIM_AZ9-3.1.T0760260</name>
</gene>
<protein>
    <submittedName>
        <fullName evidence="1">Uncharacterized protein</fullName>
    </submittedName>
</protein>
<proteinExistence type="predicted"/>
<dbReference type="AlphaFoldDB" id="A0A8S1N022"/>